<dbReference type="PROSITE" id="PS50943">
    <property type="entry name" value="HTH_CROC1"/>
    <property type="match status" value="1"/>
</dbReference>
<evidence type="ECO:0000259" key="1">
    <source>
        <dbReference type="PROSITE" id="PS50943"/>
    </source>
</evidence>
<keyword evidence="3" id="KW-1185">Reference proteome</keyword>
<dbReference type="Proteomes" id="UP001156905">
    <property type="component" value="Unassembled WGS sequence"/>
</dbReference>
<dbReference type="Pfam" id="PF13560">
    <property type="entry name" value="HTH_31"/>
    <property type="match status" value="1"/>
</dbReference>
<name>A0ABQ6BD65_9BRAD</name>
<proteinExistence type="predicted"/>
<dbReference type="InterPro" id="IPR010982">
    <property type="entry name" value="Lambda_DNA-bd_dom_sf"/>
</dbReference>
<gene>
    <name evidence="2" type="ORF">GCM10007857_89790</name>
</gene>
<comment type="caution">
    <text evidence="2">The sequence shown here is derived from an EMBL/GenBank/DDBJ whole genome shotgun (WGS) entry which is preliminary data.</text>
</comment>
<evidence type="ECO:0000313" key="3">
    <source>
        <dbReference type="Proteomes" id="UP001156905"/>
    </source>
</evidence>
<sequence>MEQKGTRERLGSQLATARRRKGWTLNDLGYRTANAASRLSNIEHGKLNATIDALAQAGEAAGLTLTFVPAEKLEAVMALVDGPPAETAFPAVRSAHEELFIPDPSDEEESVKPYGRP</sequence>
<reference evidence="3" key="1">
    <citation type="journal article" date="2019" name="Int. J. Syst. Evol. Microbiol.">
        <title>The Global Catalogue of Microorganisms (GCM) 10K type strain sequencing project: providing services to taxonomists for standard genome sequencing and annotation.</title>
        <authorList>
            <consortium name="The Broad Institute Genomics Platform"/>
            <consortium name="The Broad Institute Genome Sequencing Center for Infectious Disease"/>
            <person name="Wu L."/>
            <person name="Ma J."/>
        </authorList>
    </citation>
    <scope>NUCLEOTIDE SEQUENCE [LARGE SCALE GENOMIC DNA]</scope>
    <source>
        <strain evidence="3">NBRC 102520</strain>
    </source>
</reference>
<dbReference type="RefSeq" id="WP_284276255.1">
    <property type="nucleotide sequence ID" value="NZ_BSOW01000077.1"/>
</dbReference>
<dbReference type="InterPro" id="IPR001387">
    <property type="entry name" value="Cro/C1-type_HTH"/>
</dbReference>
<organism evidence="2 3">
    <name type="scientific">Bradyrhizobium iriomotense</name>
    <dbReference type="NCBI Taxonomy" id="441950"/>
    <lineage>
        <taxon>Bacteria</taxon>
        <taxon>Pseudomonadati</taxon>
        <taxon>Pseudomonadota</taxon>
        <taxon>Alphaproteobacteria</taxon>
        <taxon>Hyphomicrobiales</taxon>
        <taxon>Nitrobacteraceae</taxon>
        <taxon>Bradyrhizobium</taxon>
    </lineage>
</organism>
<dbReference type="CDD" id="cd00093">
    <property type="entry name" value="HTH_XRE"/>
    <property type="match status" value="1"/>
</dbReference>
<feature type="domain" description="HTH cro/C1-type" evidence="1">
    <location>
        <begin position="14"/>
        <end position="68"/>
    </location>
</feature>
<dbReference type="SUPFAM" id="SSF47413">
    <property type="entry name" value="lambda repressor-like DNA-binding domains"/>
    <property type="match status" value="1"/>
</dbReference>
<evidence type="ECO:0000313" key="2">
    <source>
        <dbReference type="EMBL" id="GLR92257.1"/>
    </source>
</evidence>
<accession>A0ABQ6BD65</accession>
<protein>
    <recommendedName>
        <fullName evidence="1">HTH cro/C1-type domain-containing protein</fullName>
    </recommendedName>
</protein>
<dbReference type="Gene3D" id="1.10.260.40">
    <property type="entry name" value="lambda repressor-like DNA-binding domains"/>
    <property type="match status" value="1"/>
</dbReference>
<dbReference type="EMBL" id="BSOW01000077">
    <property type="protein sequence ID" value="GLR92257.1"/>
    <property type="molecule type" value="Genomic_DNA"/>
</dbReference>